<name>A0AAD9A7H6_9PEZI</name>
<feature type="compositionally biased region" description="Basic and acidic residues" evidence="1">
    <location>
        <begin position="15"/>
        <end position="32"/>
    </location>
</feature>
<gene>
    <name evidence="2" type="ORF">CCHR01_14472</name>
</gene>
<dbReference type="AlphaFoldDB" id="A0AAD9A7H6"/>
<evidence type="ECO:0000313" key="2">
    <source>
        <dbReference type="EMBL" id="KAK1842903.1"/>
    </source>
</evidence>
<organism evidence="2 3">
    <name type="scientific">Colletotrichum chrysophilum</name>
    <dbReference type="NCBI Taxonomy" id="1836956"/>
    <lineage>
        <taxon>Eukaryota</taxon>
        <taxon>Fungi</taxon>
        <taxon>Dikarya</taxon>
        <taxon>Ascomycota</taxon>
        <taxon>Pezizomycotina</taxon>
        <taxon>Sordariomycetes</taxon>
        <taxon>Hypocreomycetidae</taxon>
        <taxon>Glomerellales</taxon>
        <taxon>Glomerellaceae</taxon>
        <taxon>Colletotrichum</taxon>
        <taxon>Colletotrichum gloeosporioides species complex</taxon>
    </lineage>
</organism>
<reference evidence="2" key="1">
    <citation type="submission" date="2023-01" db="EMBL/GenBank/DDBJ databases">
        <title>Colletotrichum chrysophilum M932 genome sequence.</title>
        <authorList>
            <person name="Baroncelli R."/>
        </authorList>
    </citation>
    <scope>NUCLEOTIDE SEQUENCE</scope>
    <source>
        <strain evidence="2">M932</strain>
    </source>
</reference>
<accession>A0AAD9A7H6</accession>
<comment type="caution">
    <text evidence="2">The sequence shown here is derived from an EMBL/GenBank/DDBJ whole genome shotgun (WGS) entry which is preliminary data.</text>
</comment>
<protein>
    <submittedName>
        <fullName evidence="2">Uncharacterized protein</fullName>
    </submittedName>
</protein>
<evidence type="ECO:0000313" key="3">
    <source>
        <dbReference type="Proteomes" id="UP001243330"/>
    </source>
</evidence>
<keyword evidence="3" id="KW-1185">Reference proteome</keyword>
<feature type="region of interest" description="Disordered" evidence="1">
    <location>
        <begin position="1"/>
        <end position="43"/>
    </location>
</feature>
<proteinExistence type="predicted"/>
<dbReference type="EMBL" id="JAQOWY010000388">
    <property type="protein sequence ID" value="KAK1842903.1"/>
    <property type="molecule type" value="Genomic_DNA"/>
</dbReference>
<sequence length="101" mass="11041">MALAASVTVSARSNDSAKTEPETGTSQRKDGEGEGLDDMSQSIVFRPSPVRPQIDLMPVPGRHCAAPTHSHARLSMFPVHYPSFAQPSRQRPVMMLFALQH</sequence>
<dbReference type="Proteomes" id="UP001243330">
    <property type="component" value="Unassembled WGS sequence"/>
</dbReference>
<evidence type="ECO:0000256" key="1">
    <source>
        <dbReference type="SAM" id="MobiDB-lite"/>
    </source>
</evidence>